<dbReference type="AlphaFoldDB" id="A0A7C9RYA2"/>
<evidence type="ECO:0000313" key="1">
    <source>
        <dbReference type="EMBL" id="NGY66491.1"/>
    </source>
</evidence>
<dbReference type="Proteomes" id="UP000481360">
    <property type="component" value="Unassembled WGS sequence"/>
</dbReference>
<reference evidence="1 2" key="1">
    <citation type="submission" date="2020-03" db="EMBL/GenBank/DDBJ databases">
        <title>Isolation and identification of active actinomycetes.</title>
        <authorList>
            <person name="Sun X."/>
        </authorList>
    </citation>
    <scope>NUCLEOTIDE SEQUENCE [LARGE SCALE GENOMIC DNA]</scope>
    <source>
        <strain evidence="1 2">NEAU-D13</strain>
    </source>
</reference>
<proteinExistence type="predicted"/>
<gene>
    <name evidence="1" type="ORF">G7043_47185</name>
</gene>
<sequence>MARTSVHNHVLIVEFSAWERLFTQRRRIVVPLTAARQVQAEPDALAAIRGMRIAGAEVFGVLKAGYWGLGTNARQLVCVRRGHPAVRITLAPGFAARFDEILVSAPTAVSHTLVAVRT</sequence>
<dbReference type="RefSeq" id="WP_166056310.1">
    <property type="nucleotide sequence ID" value="NZ_JAAMPJ010000024.1"/>
</dbReference>
<organism evidence="1 2">
    <name type="scientific">Lentzea alba</name>
    <dbReference type="NCBI Taxonomy" id="2714351"/>
    <lineage>
        <taxon>Bacteria</taxon>
        <taxon>Bacillati</taxon>
        <taxon>Actinomycetota</taxon>
        <taxon>Actinomycetes</taxon>
        <taxon>Pseudonocardiales</taxon>
        <taxon>Pseudonocardiaceae</taxon>
        <taxon>Lentzea</taxon>
    </lineage>
</organism>
<evidence type="ECO:0000313" key="2">
    <source>
        <dbReference type="Proteomes" id="UP000481360"/>
    </source>
</evidence>
<keyword evidence="2" id="KW-1185">Reference proteome</keyword>
<dbReference type="EMBL" id="JAAMPJ010000024">
    <property type="protein sequence ID" value="NGY66491.1"/>
    <property type="molecule type" value="Genomic_DNA"/>
</dbReference>
<comment type="caution">
    <text evidence="1">The sequence shown here is derived from an EMBL/GenBank/DDBJ whole genome shotgun (WGS) entry which is preliminary data.</text>
</comment>
<protein>
    <submittedName>
        <fullName evidence="1">Uncharacterized protein</fullName>
    </submittedName>
</protein>
<accession>A0A7C9RYA2</accession>
<name>A0A7C9RYA2_9PSEU</name>